<evidence type="ECO:0000256" key="4">
    <source>
        <dbReference type="ARBA" id="ARBA00022840"/>
    </source>
</evidence>
<keyword evidence="13" id="KW-1185">Reference proteome</keyword>
<dbReference type="EMBL" id="QENZ01000003">
    <property type="protein sequence ID" value="PVX52011.1"/>
    <property type="molecule type" value="Genomic_DNA"/>
</dbReference>
<dbReference type="Pfam" id="PF01225">
    <property type="entry name" value="Mur_ligase"/>
    <property type="match status" value="1"/>
</dbReference>
<evidence type="ECO:0000259" key="10">
    <source>
        <dbReference type="Pfam" id="PF02875"/>
    </source>
</evidence>
<dbReference type="InterPro" id="IPR013221">
    <property type="entry name" value="Mur_ligase_cen"/>
</dbReference>
<dbReference type="Gene3D" id="3.40.1190.10">
    <property type="entry name" value="Mur-like, catalytic domain"/>
    <property type="match status" value="1"/>
</dbReference>
<dbReference type="Proteomes" id="UP000251835">
    <property type="component" value="Unassembled WGS sequence"/>
</dbReference>
<dbReference type="SUPFAM" id="SSF53244">
    <property type="entry name" value="MurD-like peptide ligases, peptide-binding domain"/>
    <property type="match status" value="1"/>
</dbReference>
<dbReference type="GO" id="GO:0005524">
    <property type="term" value="F:ATP binding"/>
    <property type="evidence" value="ECO:0007669"/>
    <property type="project" value="UniProtKB-KW"/>
</dbReference>
<evidence type="ECO:0000256" key="3">
    <source>
        <dbReference type="ARBA" id="ARBA00022741"/>
    </source>
</evidence>
<sequence>MRVHFISIGGAVMHNLAIALSNKGYQVTGSDDEIYDPSKSRLEAKGLLPESWGWFPEKITADLDAVIVGMHARIDNPEIAKAKELNIPIYSFPEYVYEQSKDKKRVVVGGSHGKTTTTSMIMHVLKEQGVNFDYLVGAQLEGFDLMVRLSDAAEIIVIEGDEYPSSPLDRRPKFHWYHPDIAIITGIAWDHINVFPTLDMYEELFADFIKMIKPGGKLFYCSEDSVLKEMAEKATHIDVKAYEAHPNKVTPEDTRLLHDDKETPLKVFGTHNMQNIQVAYYVCKELGISDNDFYKSMESFGGASKRLQLLEKNNKVTVFQDFAHSPSKLKATTSAVKEQYNDKHLVACMELHTFSSLSAKFLSHYKDTMEKADTAIVYFNPHTIEHKRLEPISIEQVKESFGREDLLVYNDSQELQSLLKGMSWDNKVLLLMSSGNFDGISLKEFAKEIRELTE</sequence>
<evidence type="ECO:0000313" key="12">
    <source>
        <dbReference type="EMBL" id="PVX52011.1"/>
    </source>
</evidence>
<feature type="domain" description="Mur ligase N-terminal catalytic" evidence="9">
    <location>
        <begin position="3"/>
        <end position="99"/>
    </location>
</feature>
<evidence type="ECO:0000256" key="7">
    <source>
        <dbReference type="ARBA" id="ARBA00023306"/>
    </source>
</evidence>
<keyword evidence="6" id="KW-0573">Peptidoglycan synthesis</keyword>
<comment type="caution">
    <text evidence="12">The sequence shown here is derived from an EMBL/GenBank/DDBJ whole genome shotgun (WGS) entry which is preliminary data.</text>
</comment>
<keyword evidence="1 12" id="KW-0436">Ligase</keyword>
<dbReference type="GO" id="GO:0051301">
    <property type="term" value="P:cell division"/>
    <property type="evidence" value="ECO:0007669"/>
    <property type="project" value="UniProtKB-KW"/>
</dbReference>
<evidence type="ECO:0000256" key="1">
    <source>
        <dbReference type="ARBA" id="ARBA00022598"/>
    </source>
</evidence>
<dbReference type="PANTHER" id="PTHR43445:SF5">
    <property type="entry name" value="UDP-N-ACETYLMURAMATE--L-ALANYL-GAMMA-D-GLUTAMYL-MESO-2,6-DIAMINOHEPTANDIOATE LIGASE"/>
    <property type="match status" value="1"/>
</dbReference>
<feature type="domain" description="Mur ligase central" evidence="11">
    <location>
        <begin position="108"/>
        <end position="282"/>
    </location>
</feature>
<dbReference type="GO" id="GO:0016881">
    <property type="term" value="F:acid-amino acid ligase activity"/>
    <property type="evidence" value="ECO:0007669"/>
    <property type="project" value="InterPro"/>
</dbReference>
<dbReference type="Gene3D" id="3.40.50.720">
    <property type="entry name" value="NAD(P)-binding Rossmann-like Domain"/>
    <property type="match status" value="1"/>
</dbReference>
<dbReference type="InterPro" id="IPR004101">
    <property type="entry name" value="Mur_ligase_C"/>
</dbReference>
<name>A0A7L4URE5_BALHA</name>
<keyword evidence="8" id="KW-0961">Cell wall biogenesis/degradation</keyword>
<keyword evidence="4" id="KW-0067">ATP-binding</keyword>
<dbReference type="InterPro" id="IPR036565">
    <property type="entry name" value="Mur-like_cat_sf"/>
</dbReference>
<protein>
    <submittedName>
        <fullName evidence="12">UDP-N-acetylmuramate: L-alanyl-gamma-D-glutamyl-meso-diaminopimelate ligase</fullName>
    </submittedName>
</protein>
<evidence type="ECO:0000313" key="13">
    <source>
        <dbReference type="Proteomes" id="UP000251835"/>
    </source>
</evidence>
<keyword evidence="7" id="KW-0131">Cell cycle</keyword>
<evidence type="ECO:0000259" key="9">
    <source>
        <dbReference type="Pfam" id="PF01225"/>
    </source>
</evidence>
<gene>
    <name evidence="12" type="ORF">C7377_0306</name>
</gene>
<evidence type="ECO:0000256" key="6">
    <source>
        <dbReference type="ARBA" id="ARBA00022984"/>
    </source>
</evidence>
<dbReference type="Pfam" id="PF08245">
    <property type="entry name" value="Mur_ligase_M"/>
    <property type="match status" value="1"/>
</dbReference>
<dbReference type="PANTHER" id="PTHR43445">
    <property type="entry name" value="UDP-N-ACETYLMURAMATE--L-ALANINE LIGASE-RELATED"/>
    <property type="match status" value="1"/>
</dbReference>
<evidence type="ECO:0000256" key="5">
    <source>
        <dbReference type="ARBA" id="ARBA00022960"/>
    </source>
</evidence>
<dbReference type="AlphaFoldDB" id="A0A7L4URE5"/>
<dbReference type="InterPro" id="IPR000713">
    <property type="entry name" value="Mur_ligase_N"/>
</dbReference>
<evidence type="ECO:0000259" key="11">
    <source>
        <dbReference type="Pfam" id="PF08245"/>
    </source>
</evidence>
<dbReference type="SUPFAM" id="SSF51984">
    <property type="entry name" value="MurCD N-terminal domain"/>
    <property type="match status" value="1"/>
</dbReference>
<keyword evidence="2" id="KW-0132">Cell division</keyword>
<evidence type="ECO:0000256" key="2">
    <source>
        <dbReference type="ARBA" id="ARBA00022618"/>
    </source>
</evidence>
<dbReference type="SUPFAM" id="SSF53623">
    <property type="entry name" value="MurD-like peptide ligases, catalytic domain"/>
    <property type="match status" value="1"/>
</dbReference>
<dbReference type="GO" id="GO:0009252">
    <property type="term" value="P:peptidoglycan biosynthetic process"/>
    <property type="evidence" value="ECO:0007669"/>
    <property type="project" value="UniProtKB-KW"/>
</dbReference>
<evidence type="ECO:0000256" key="8">
    <source>
        <dbReference type="ARBA" id="ARBA00023316"/>
    </source>
</evidence>
<keyword evidence="3" id="KW-0547">Nucleotide-binding</keyword>
<reference evidence="12 13" key="1">
    <citation type="submission" date="2018-05" db="EMBL/GenBank/DDBJ databases">
        <title>Genomic Encyclopedia of Type Strains, Phase IV (KMG-IV): sequencing the most valuable type-strain genomes for metagenomic binning, comparative biology and taxonomic classification.</title>
        <authorList>
            <person name="Goeker M."/>
        </authorList>
    </citation>
    <scope>NUCLEOTIDE SEQUENCE [LARGE SCALE GENOMIC DNA]</scope>
    <source>
        <strain evidence="12 13">DSM 28579</strain>
    </source>
</reference>
<dbReference type="Gene3D" id="3.90.190.20">
    <property type="entry name" value="Mur ligase, C-terminal domain"/>
    <property type="match status" value="1"/>
</dbReference>
<dbReference type="RefSeq" id="WP_116495574.1">
    <property type="nucleotide sequence ID" value="NZ_QENZ01000003.1"/>
</dbReference>
<dbReference type="GO" id="GO:0071555">
    <property type="term" value="P:cell wall organization"/>
    <property type="evidence" value="ECO:0007669"/>
    <property type="project" value="UniProtKB-KW"/>
</dbReference>
<dbReference type="OrthoDB" id="9804126at2"/>
<dbReference type="GO" id="GO:0008360">
    <property type="term" value="P:regulation of cell shape"/>
    <property type="evidence" value="ECO:0007669"/>
    <property type="project" value="UniProtKB-KW"/>
</dbReference>
<dbReference type="Pfam" id="PF02875">
    <property type="entry name" value="Mur_ligase_C"/>
    <property type="match status" value="1"/>
</dbReference>
<organism evidence="12 13">
    <name type="scientific">Balneicella halophila</name>
    <dbReference type="NCBI Taxonomy" id="1537566"/>
    <lineage>
        <taxon>Bacteria</taxon>
        <taxon>Pseudomonadati</taxon>
        <taxon>Bacteroidota</taxon>
        <taxon>Bacteroidia</taxon>
        <taxon>Bacteroidales</taxon>
        <taxon>Balneicellaceae</taxon>
        <taxon>Balneicella</taxon>
    </lineage>
</organism>
<accession>A0A7L4URE5</accession>
<keyword evidence="5" id="KW-0133">Cell shape</keyword>
<proteinExistence type="predicted"/>
<feature type="domain" description="Mur ligase C-terminal" evidence="10">
    <location>
        <begin position="306"/>
        <end position="435"/>
    </location>
</feature>
<dbReference type="InterPro" id="IPR050061">
    <property type="entry name" value="MurCDEF_pg_biosynth"/>
</dbReference>
<dbReference type="InterPro" id="IPR036615">
    <property type="entry name" value="Mur_ligase_C_dom_sf"/>
</dbReference>